<dbReference type="EMBL" id="BQXU01000002">
    <property type="protein sequence ID" value="GKT40904.1"/>
    <property type="molecule type" value="Genomic_DNA"/>
</dbReference>
<dbReference type="Gene3D" id="3.30.70.100">
    <property type="match status" value="1"/>
</dbReference>
<accession>A0AA37L6J7</accession>
<dbReference type="SUPFAM" id="SSF54909">
    <property type="entry name" value="Dimeric alpha+beta barrel"/>
    <property type="match status" value="1"/>
</dbReference>
<evidence type="ECO:0000313" key="1">
    <source>
        <dbReference type="EMBL" id="GKT40904.1"/>
    </source>
</evidence>
<protein>
    <recommendedName>
        <fullName evidence="3">EthD domain-containing protein</fullName>
    </recommendedName>
</protein>
<sequence>MPAYMAVLYPNSPDFKVDHEYWATTHMAMVENAFKPHVLSWKLFKYSPPQPWHSSFLAGFAEKMAERLDRLTKNADGSPPEYSYQIIVEWDSLENCKKCNADQVRKQPVQDDIAKFSNVPPKVIMLGQLVGENRT</sequence>
<name>A0AA37L6J7_9PEZI</name>
<reference evidence="1 2" key="1">
    <citation type="submission" date="2022-03" db="EMBL/GenBank/DDBJ databases">
        <title>Genome data of Colletotrichum spp.</title>
        <authorList>
            <person name="Utami Y.D."/>
            <person name="Hiruma K."/>
        </authorList>
    </citation>
    <scope>NUCLEOTIDE SEQUENCE [LARGE SCALE GENOMIC DNA]</scope>
    <source>
        <strain evidence="1 2">MAFF 239500</strain>
    </source>
</reference>
<comment type="caution">
    <text evidence="1">The sequence shown here is derived from an EMBL/GenBank/DDBJ whole genome shotgun (WGS) entry which is preliminary data.</text>
</comment>
<keyword evidence="2" id="KW-1185">Reference proteome</keyword>
<organism evidence="1 2">
    <name type="scientific">Colletotrichum spaethianum</name>
    <dbReference type="NCBI Taxonomy" id="700344"/>
    <lineage>
        <taxon>Eukaryota</taxon>
        <taxon>Fungi</taxon>
        <taxon>Dikarya</taxon>
        <taxon>Ascomycota</taxon>
        <taxon>Pezizomycotina</taxon>
        <taxon>Sordariomycetes</taxon>
        <taxon>Hypocreomycetidae</taxon>
        <taxon>Glomerellales</taxon>
        <taxon>Glomerellaceae</taxon>
        <taxon>Colletotrichum</taxon>
        <taxon>Colletotrichum spaethianum species complex</taxon>
    </lineage>
</organism>
<proteinExistence type="predicted"/>
<evidence type="ECO:0000313" key="2">
    <source>
        <dbReference type="Proteomes" id="UP001055115"/>
    </source>
</evidence>
<dbReference type="AlphaFoldDB" id="A0AA37L6J7"/>
<dbReference type="InterPro" id="IPR011008">
    <property type="entry name" value="Dimeric_a/b-barrel"/>
</dbReference>
<dbReference type="RefSeq" id="XP_049123254.1">
    <property type="nucleotide sequence ID" value="XM_049267297.1"/>
</dbReference>
<evidence type="ECO:0008006" key="3">
    <source>
        <dbReference type="Google" id="ProtNLM"/>
    </source>
</evidence>
<gene>
    <name evidence="1" type="ORF">ColSpa_01085</name>
</gene>
<dbReference type="Proteomes" id="UP001055115">
    <property type="component" value="Unassembled WGS sequence"/>
</dbReference>
<dbReference type="GeneID" id="73321887"/>